<evidence type="ECO:0000256" key="3">
    <source>
        <dbReference type="ARBA" id="ARBA00006904"/>
    </source>
</evidence>
<dbReference type="GO" id="GO:0008615">
    <property type="term" value="P:pyridoxine biosynthetic process"/>
    <property type="evidence" value="ECO:0007669"/>
    <property type="project" value="UniProtKB-UniRule"/>
</dbReference>
<dbReference type="PANTHER" id="PTHR21152:SF40">
    <property type="entry name" value="ALANINE--GLYOXYLATE AMINOTRANSFERASE"/>
    <property type="match status" value="1"/>
</dbReference>
<evidence type="ECO:0000256" key="8">
    <source>
        <dbReference type="ARBA" id="ARBA00022898"/>
    </source>
</evidence>
<evidence type="ECO:0000256" key="7">
    <source>
        <dbReference type="ARBA" id="ARBA00022679"/>
    </source>
</evidence>
<comment type="subcellular location">
    <subcellularLocation>
        <location evidence="13">Cytoplasm</location>
    </subcellularLocation>
</comment>
<dbReference type="Gene3D" id="3.40.640.10">
    <property type="entry name" value="Type I PLP-dependent aspartate aminotransferase-like (Major domain)"/>
    <property type="match status" value="1"/>
</dbReference>
<keyword evidence="6 13" id="KW-0028">Amino-acid biosynthesis</keyword>
<dbReference type="RefSeq" id="WP_065860944.1">
    <property type="nucleotide sequence ID" value="NZ_JAWFFS010000001.1"/>
</dbReference>
<dbReference type="PANTHER" id="PTHR21152">
    <property type="entry name" value="AMINOTRANSFERASE CLASS V"/>
    <property type="match status" value="1"/>
</dbReference>
<dbReference type="PIRSF" id="PIRSF000525">
    <property type="entry name" value="SerC"/>
    <property type="match status" value="1"/>
</dbReference>
<gene>
    <name evidence="13 15" type="primary">serC</name>
    <name evidence="15" type="ORF">SAMEA4412665_00823</name>
</gene>
<reference evidence="15 16" key="1">
    <citation type="submission" date="2017-06" db="EMBL/GenBank/DDBJ databases">
        <authorList>
            <consortium name="Pathogen Informatics"/>
        </authorList>
    </citation>
    <scope>NUCLEOTIDE SEQUENCE [LARGE SCALE GENOMIC DNA]</scope>
    <source>
        <strain evidence="15 16">NCTC11865</strain>
    </source>
</reference>
<evidence type="ECO:0000259" key="14">
    <source>
        <dbReference type="Pfam" id="PF00266"/>
    </source>
</evidence>
<dbReference type="InterPro" id="IPR015424">
    <property type="entry name" value="PyrdxlP-dep_Trfase"/>
</dbReference>
<dbReference type="InterPro" id="IPR022278">
    <property type="entry name" value="Pser_aminoTfrase"/>
</dbReference>
<dbReference type="InterPro" id="IPR000192">
    <property type="entry name" value="Aminotrans_V_dom"/>
</dbReference>
<feature type="modified residue" description="N6-(pyridoxal phosphate)lysine" evidence="13">
    <location>
        <position position="203"/>
    </location>
</feature>
<organism evidence="15 16">
    <name type="scientific">Cutibacterium granulosum</name>
    <dbReference type="NCBI Taxonomy" id="33011"/>
    <lineage>
        <taxon>Bacteria</taxon>
        <taxon>Bacillati</taxon>
        <taxon>Actinomycetota</taxon>
        <taxon>Actinomycetes</taxon>
        <taxon>Propionibacteriales</taxon>
        <taxon>Propionibacteriaceae</taxon>
        <taxon>Cutibacterium</taxon>
    </lineage>
</organism>
<keyword evidence="8 13" id="KW-0663">Pyridoxal phosphate</keyword>
<dbReference type="GO" id="GO:0004760">
    <property type="term" value="F:L-serine-pyruvate transaminase activity"/>
    <property type="evidence" value="ECO:0007669"/>
    <property type="project" value="TreeGrafter"/>
</dbReference>
<dbReference type="Proteomes" id="UP000215332">
    <property type="component" value="Chromosome 1"/>
</dbReference>
<evidence type="ECO:0000256" key="4">
    <source>
        <dbReference type="ARBA" id="ARBA00022490"/>
    </source>
</evidence>
<evidence type="ECO:0000256" key="5">
    <source>
        <dbReference type="ARBA" id="ARBA00022576"/>
    </source>
</evidence>
<dbReference type="GO" id="GO:0005737">
    <property type="term" value="C:cytoplasm"/>
    <property type="evidence" value="ECO:0007669"/>
    <property type="project" value="UniProtKB-SubCell"/>
</dbReference>
<comment type="cofactor">
    <cofactor evidence="13">
        <name>pyridoxal 5'-phosphate</name>
        <dbReference type="ChEBI" id="CHEBI:597326"/>
    </cofactor>
    <text evidence="13">Binds 1 pyridoxal phosphate per subunit.</text>
</comment>
<feature type="binding site" evidence="13">
    <location>
        <position position="110"/>
    </location>
    <ligand>
        <name>pyridoxal 5'-phosphate</name>
        <dbReference type="ChEBI" id="CHEBI:597326"/>
    </ligand>
</feature>
<dbReference type="HAMAP" id="MF_00160">
    <property type="entry name" value="SerC_aminotrans_5"/>
    <property type="match status" value="1"/>
</dbReference>
<dbReference type="KEGG" id="cgrn:4412665_00823"/>
<dbReference type="GO" id="GO:0008453">
    <property type="term" value="F:alanine-glyoxylate transaminase activity"/>
    <property type="evidence" value="ECO:0007669"/>
    <property type="project" value="TreeGrafter"/>
</dbReference>
<feature type="binding site" evidence="13">
    <location>
        <begin position="254"/>
        <end position="255"/>
    </location>
    <ligand>
        <name>pyridoxal 5'-phosphate</name>
        <dbReference type="ChEBI" id="CHEBI:597326"/>
    </ligand>
</feature>
<dbReference type="GO" id="GO:0019265">
    <property type="term" value="P:glycine biosynthetic process, by transamination of glyoxylate"/>
    <property type="evidence" value="ECO:0007669"/>
    <property type="project" value="TreeGrafter"/>
</dbReference>
<feature type="binding site" evidence="13">
    <location>
        <position position="156"/>
    </location>
    <ligand>
        <name>pyridoxal 5'-phosphate</name>
        <dbReference type="ChEBI" id="CHEBI:597326"/>
    </ligand>
</feature>
<name>A0A239WET6_9ACTN</name>
<feature type="domain" description="Aminotransferase class V" evidence="14">
    <location>
        <begin position="153"/>
        <end position="338"/>
    </location>
</feature>
<dbReference type="InterPro" id="IPR006272">
    <property type="entry name" value="Pser_aminoTfrase_mycobac"/>
</dbReference>
<dbReference type="EMBL" id="LT906441">
    <property type="protein sequence ID" value="SNV32616.1"/>
    <property type="molecule type" value="Genomic_DNA"/>
</dbReference>
<comment type="similarity">
    <text evidence="3 13">Belongs to the class-V pyridoxal-phosphate-dependent aminotransferase family. SerC subfamily.</text>
</comment>
<evidence type="ECO:0000256" key="6">
    <source>
        <dbReference type="ARBA" id="ARBA00022605"/>
    </source>
</evidence>
<comment type="catalytic activity">
    <reaction evidence="12 13">
        <text>O-phospho-L-serine + 2-oxoglutarate = 3-phosphooxypyruvate + L-glutamate</text>
        <dbReference type="Rhea" id="RHEA:14329"/>
        <dbReference type="ChEBI" id="CHEBI:16810"/>
        <dbReference type="ChEBI" id="CHEBI:18110"/>
        <dbReference type="ChEBI" id="CHEBI:29985"/>
        <dbReference type="ChEBI" id="CHEBI:57524"/>
        <dbReference type="EC" id="2.6.1.52"/>
    </reaction>
</comment>
<evidence type="ECO:0000256" key="12">
    <source>
        <dbReference type="ARBA" id="ARBA00049007"/>
    </source>
</evidence>
<comment type="pathway">
    <text evidence="2 13">Amino-acid biosynthesis; L-serine biosynthesis; L-serine from 3-phospho-D-glycerate: step 2/3.</text>
</comment>
<evidence type="ECO:0000313" key="16">
    <source>
        <dbReference type="Proteomes" id="UP000215332"/>
    </source>
</evidence>
<dbReference type="GO" id="GO:0006564">
    <property type="term" value="P:L-serine biosynthetic process"/>
    <property type="evidence" value="ECO:0007669"/>
    <property type="project" value="UniProtKB-UniRule"/>
</dbReference>
<dbReference type="SUPFAM" id="SSF53383">
    <property type="entry name" value="PLP-dependent transferases"/>
    <property type="match status" value="1"/>
</dbReference>
<comment type="pathway">
    <text evidence="13">Cofactor biosynthesis; pyridoxine 5'-phosphate biosynthesis; pyridoxine 5'-phosphate from D-erythrose 4-phosphate: step 3/5.</text>
</comment>
<dbReference type="InterPro" id="IPR015421">
    <property type="entry name" value="PyrdxlP-dep_Trfase_major"/>
</dbReference>
<dbReference type="GO" id="GO:0004648">
    <property type="term" value="F:O-phospho-L-serine:2-oxoglutarate aminotransferase activity"/>
    <property type="evidence" value="ECO:0007669"/>
    <property type="project" value="UniProtKB-UniRule"/>
</dbReference>
<evidence type="ECO:0000256" key="13">
    <source>
        <dbReference type="HAMAP-Rule" id="MF_00160"/>
    </source>
</evidence>
<dbReference type="NCBIfam" id="TIGR01366">
    <property type="entry name" value="serC_3"/>
    <property type="match status" value="1"/>
</dbReference>
<protein>
    <recommendedName>
        <fullName evidence="13">Phosphoserine aminotransferase</fullName>
        <ecNumber evidence="13">2.6.1.52</ecNumber>
    </recommendedName>
    <alternativeName>
        <fullName evidence="13">Phosphohydroxythreonine aminotransferase</fullName>
        <shortName evidence="13">PSAT</shortName>
    </alternativeName>
</protein>
<feature type="binding site" evidence="13">
    <location>
        <position position="202"/>
    </location>
    <ligand>
        <name>pyridoxal 5'-phosphate</name>
        <dbReference type="ChEBI" id="CHEBI:597326"/>
    </ligand>
</feature>
<evidence type="ECO:0000256" key="2">
    <source>
        <dbReference type="ARBA" id="ARBA00005099"/>
    </source>
</evidence>
<sequence>MNAAPDDFVQNLRIPDNLLPADGRFGCGPSRIRPEAMAGLAAPTSILGTSHRQAPVKQVVAELRAGLTELYHAPDGYQVALGDGGATLFWDAAACCLVRNRAACGVFGAFSNKFAVELQQSPFLADPAIFSAEPGSVCLPSAVADVDAYCWPHNETSTGARVPVERPEGIDEDDLVLVDGTSAAGAIPVDVSQTDVYYFSAQKNLAADGGMWLAFLSPAAIERIGELSASARWVPGILNLQKALDNSVKDQTFNTPSLSALQMARDQVSWVLDKGGMNWVAARTSRSSQLLYSWASDRPWARPFVEDPQYRSPVTVTIDFDEAIDATILCKVARANGIVDIDGYHKLGKNQIRVGTFASVDPDDVEALIACLDWIVERIADESELNDAH</sequence>
<dbReference type="AlphaFoldDB" id="A0A239WET6"/>
<feature type="binding site" evidence="13">
    <location>
        <position position="52"/>
    </location>
    <ligand>
        <name>L-glutamate</name>
        <dbReference type="ChEBI" id="CHEBI:29985"/>
    </ligand>
</feature>
<dbReference type="InterPro" id="IPR015422">
    <property type="entry name" value="PyrdxlP-dep_Trfase_small"/>
</dbReference>
<dbReference type="Gene3D" id="3.90.1150.10">
    <property type="entry name" value="Aspartate Aminotransferase, domain 1"/>
    <property type="match status" value="1"/>
</dbReference>
<keyword evidence="7 13" id="KW-0808">Transferase</keyword>
<comment type="catalytic activity">
    <reaction evidence="11 13">
        <text>4-(phosphooxy)-L-threonine + 2-oxoglutarate = (R)-3-hydroxy-2-oxo-4-phosphooxybutanoate + L-glutamate</text>
        <dbReference type="Rhea" id="RHEA:16573"/>
        <dbReference type="ChEBI" id="CHEBI:16810"/>
        <dbReference type="ChEBI" id="CHEBI:29985"/>
        <dbReference type="ChEBI" id="CHEBI:58452"/>
        <dbReference type="ChEBI" id="CHEBI:58538"/>
        <dbReference type="EC" id="2.6.1.52"/>
    </reaction>
</comment>
<proteinExistence type="inferred from homology"/>
<feature type="binding site" evidence="13">
    <location>
        <begin position="86"/>
        <end position="87"/>
    </location>
    <ligand>
        <name>pyridoxal 5'-phosphate</name>
        <dbReference type="ChEBI" id="CHEBI:597326"/>
    </ligand>
</feature>
<feature type="binding site" evidence="13">
    <location>
        <position position="179"/>
    </location>
    <ligand>
        <name>pyridoxal 5'-phosphate</name>
        <dbReference type="ChEBI" id="CHEBI:597326"/>
    </ligand>
</feature>
<evidence type="ECO:0000256" key="11">
    <source>
        <dbReference type="ARBA" id="ARBA00047630"/>
    </source>
</evidence>
<dbReference type="Pfam" id="PF00266">
    <property type="entry name" value="Aminotran_5"/>
    <property type="match status" value="1"/>
</dbReference>
<evidence type="ECO:0000256" key="1">
    <source>
        <dbReference type="ARBA" id="ARBA00003483"/>
    </source>
</evidence>
<dbReference type="UniPathway" id="UPA00135">
    <property type="reaction ID" value="UER00197"/>
</dbReference>
<keyword evidence="9 13" id="KW-0664">Pyridoxine biosynthesis</keyword>
<dbReference type="EC" id="2.6.1.52" evidence="13"/>
<evidence type="ECO:0000256" key="10">
    <source>
        <dbReference type="ARBA" id="ARBA00023299"/>
    </source>
</evidence>
<dbReference type="UniPathway" id="UPA00244">
    <property type="reaction ID" value="UER00311"/>
</dbReference>
<keyword evidence="5 13" id="KW-0032">Aminotransferase</keyword>
<keyword evidence="4 13" id="KW-0963">Cytoplasm</keyword>
<dbReference type="GO" id="GO:0030170">
    <property type="term" value="F:pyridoxal phosphate binding"/>
    <property type="evidence" value="ECO:0007669"/>
    <property type="project" value="UniProtKB-UniRule"/>
</dbReference>
<comment type="function">
    <text evidence="1 13">Catalyzes the reversible conversion of 3-phosphohydroxypyruvate to phosphoserine and of 3-hydroxy-2-oxo-4-phosphonooxybutanoate to phosphohydroxythreonine.</text>
</comment>
<evidence type="ECO:0000313" key="15">
    <source>
        <dbReference type="EMBL" id="SNV32616.1"/>
    </source>
</evidence>
<comment type="subunit">
    <text evidence="13">Homodimer.</text>
</comment>
<dbReference type="eggNOG" id="COG1932">
    <property type="taxonomic scope" value="Bacteria"/>
</dbReference>
<comment type="caution">
    <text evidence="13">Lacks conserved residue(s) required for the propagation of feature annotation.</text>
</comment>
<accession>A0A239WET6</accession>
<evidence type="ECO:0000256" key="9">
    <source>
        <dbReference type="ARBA" id="ARBA00023096"/>
    </source>
</evidence>
<keyword evidence="10 13" id="KW-0718">Serine biosynthesis</keyword>